<keyword evidence="3" id="KW-1185">Reference proteome</keyword>
<gene>
    <name evidence="2" type="ORF">PIB30_000665</name>
</gene>
<accession>A0ABU6XZ62</accession>
<evidence type="ECO:0000313" key="2">
    <source>
        <dbReference type="EMBL" id="MED6203582.1"/>
    </source>
</evidence>
<reference evidence="2 3" key="1">
    <citation type="journal article" date="2023" name="Plants (Basel)">
        <title>Bridging the Gap: Combining Genomics and Transcriptomics Approaches to Understand Stylosanthes scabra, an Orphan Legume from the Brazilian Caatinga.</title>
        <authorList>
            <person name="Ferreira-Neto J.R.C."/>
            <person name="da Silva M.D."/>
            <person name="Binneck E."/>
            <person name="de Melo N.F."/>
            <person name="da Silva R.H."/>
            <person name="de Melo A.L.T.M."/>
            <person name="Pandolfi V."/>
            <person name="Bustamante F.O."/>
            <person name="Brasileiro-Vidal A.C."/>
            <person name="Benko-Iseppon A.M."/>
        </authorList>
    </citation>
    <scope>NUCLEOTIDE SEQUENCE [LARGE SCALE GENOMIC DNA]</scope>
    <source>
        <tissue evidence="2">Leaves</tissue>
    </source>
</reference>
<dbReference type="EMBL" id="JASCZI010241657">
    <property type="protein sequence ID" value="MED6203582.1"/>
    <property type="molecule type" value="Genomic_DNA"/>
</dbReference>
<sequence>MSYRGNPARGRSSLGYLFGHDDTTPQPPLPTKNILPLLPPYGTDNDAEIVTVNHKPRRPPTSPPFATSHHDSELTNSPSKKRSSPGGKSSLGYLFGDNK</sequence>
<evidence type="ECO:0000256" key="1">
    <source>
        <dbReference type="SAM" id="MobiDB-lite"/>
    </source>
</evidence>
<feature type="region of interest" description="Disordered" evidence="1">
    <location>
        <begin position="1"/>
        <end position="99"/>
    </location>
</feature>
<evidence type="ECO:0000313" key="3">
    <source>
        <dbReference type="Proteomes" id="UP001341840"/>
    </source>
</evidence>
<proteinExistence type="predicted"/>
<evidence type="ECO:0008006" key="4">
    <source>
        <dbReference type="Google" id="ProtNLM"/>
    </source>
</evidence>
<organism evidence="2 3">
    <name type="scientific">Stylosanthes scabra</name>
    <dbReference type="NCBI Taxonomy" id="79078"/>
    <lineage>
        <taxon>Eukaryota</taxon>
        <taxon>Viridiplantae</taxon>
        <taxon>Streptophyta</taxon>
        <taxon>Embryophyta</taxon>
        <taxon>Tracheophyta</taxon>
        <taxon>Spermatophyta</taxon>
        <taxon>Magnoliopsida</taxon>
        <taxon>eudicotyledons</taxon>
        <taxon>Gunneridae</taxon>
        <taxon>Pentapetalae</taxon>
        <taxon>rosids</taxon>
        <taxon>fabids</taxon>
        <taxon>Fabales</taxon>
        <taxon>Fabaceae</taxon>
        <taxon>Papilionoideae</taxon>
        <taxon>50 kb inversion clade</taxon>
        <taxon>dalbergioids sensu lato</taxon>
        <taxon>Dalbergieae</taxon>
        <taxon>Pterocarpus clade</taxon>
        <taxon>Stylosanthes</taxon>
    </lineage>
</organism>
<comment type="caution">
    <text evidence="2">The sequence shown here is derived from an EMBL/GenBank/DDBJ whole genome shotgun (WGS) entry which is preliminary data.</text>
</comment>
<dbReference type="Proteomes" id="UP001341840">
    <property type="component" value="Unassembled WGS sequence"/>
</dbReference>
<name>A0ABU6XZ62_9FABA</name>
<protein>
    <recommendedName>
        <fullName evidence="4">Protein SPIRAL1-like 5</fullName>
    </recommendedName>
</protein>